<dbReference type="InterPro" id="IPR014001">
    <property type="entry name" value="Helicase_ATP-bd"/>
</dbReference>
<evidence type="ECO:0000256" key="1">
    <source>
        <dbReference type="ARBA" id="ARBA00022741"/>
    </source>
</evidence>
<keyword evidence="4 5" id="KW-0694">RNA-binding</keyword>
<evidence type="ECO:0000313" key="7">
    <source>
        <dbReference type="Ensembl" id="ENSOKIP00005015824.1"/>
    </source>
</evidence>
<accession>A0A8C7D713</accession>
<dbReference type="Pfam" id="PF00270">
    <property type="entry name" value="DEAD"/>
    <property type="match status" value="1"/>
</dbReference>
<reference evidence="7" key="1">
    <citation type="submission" date="2025-08" db="UniProtKB">
        <authorList>
            <consortium name="Ensembl"/>
        </authorList>
    </citation>
    <scope>IDENTIFICATION</scope>
</reference>
<dbReference type="SUPFAM" id="SSF52540">
    <property type="entry name" value="P-loop containing nucleoside triphosphate hydrolases"/>
    <property type="match status" value="1"/>
</dbReference>
<dbReference type="GeneTree" id="ENSGT00550000075141"/>
<dbReference type="InterPro" id="IPR027417">
    <property type="entry name" value="P-loop_NTPase"/>
</dbReference>
<feature type="domain" description="Helicase ATP-binding" evidence="6">
    <location>
        <begin position="95"/>
        <end position="300"/>
    </location>
</feature>
<dbReference type="AlphaFoldDB" id="A0A8C7D713"/>
<dbReference type="InterPro" id="IPR001650">
    <property type="entry name" value="Helicase_C-like"/>
</dbReference>
<evidence type="ECO:0000256" key="3">
    <source>
        <dbReference type="ARBA" id="ARBA00022840"/>
    </source>
</evidence>
<gene>
    <name evidence="7" type="primary">DDX51</name>
</gene>
<comment type="similarity">
    <text evidence="5">Belongs to the DEAD box helicase family.</text>
</comment>
<reference evidence="7" key="2">
    <citation type="submission" date="2025-09" db="UniProtKB">
        <authorList>
            <consortium name="Ensembl"/>
        </authorList>
    </citation>
    <scope>IDENTIFICATION</scope>
</reference>
<evidence type="ECO:0000259" key="6">
    <source>
        <dbReference type="PROSITE" id="PS51192"/>
    </source>
</evidence>
<evidence type="ECO:0000256" key="2">
    <source>
        <dbReference type="ARBA" id="ARBA00022801"/>
    </source>
</evidence>
<dbReference type="PROSITE" id="PS51192">
    <property type="entry name" value="HELICASE_ATP_BIND_1"/>
    <property type="match status" value="1"/>
</dbReference>
<comment type="domain">
    <text evidence="5">The Q motif is unique to and characteristic of the DEAD box family of RNA helicases and controls ATP binding and hydrolysis.</text>
</comment>
<dbReference type="GO" id="GO:0016787">
    <property type="term" value="F:hydrolase activity"/>
    <property type="evidence" value="ECO:0007669"/>
    <property type="project" value="UniProtKB-KW"/>
</dbReference>
<protein>
    <recommendedName>
        <fullName evidence="5">ATP-dependent RNA helicase</fullName>
        <ecNumber evidence="5">3.6.4.13</ecNumber>
    </recommendedName>
</protein>
<organism evidence="7 8">
    <name type="scientific">Oncorhynchus kisutch</name>
    <name type="common">Coho salmon</name>
    <name type="synonym">Salmo kisutch</name>
    <dbReference type="NCBI Taxonomy" id="8019"/>
    <lineage>
        <taxon>Eukaryota</taxon>
        <taxon>Metazoa</taxon>
        <taxon>Chordata</taxon>
        <taxon>Craniata</taxon>
        <taxon>Vertebrata</taxon>
        <taxon>Euteleostomi</taxon>
        <taxon>Actinopterygii</taxon>
        <taxon>Neopterygii</taxon>
        <taxon>Teleostei</taxon>
        <taxon>Protacanthopterygii</taxon>
        <taxon>Salmoniformes</taxon>
        <taxon>Salmonidae</taxon>
        <taxon>Salmoninae</taxon>
        <taxon>Oncorhynchus</taxon>
    </lineage>
</organism>
<name>A0A8C7D713_ONCKI</name>
<dbReference type="Ensembl" id="ENSOKIT00005016840.1">
    <property type="protein sequence ID" value="ENSOKIP00005015824.1"/>
    <property type="gene ID" value="ENSOKIG00005007058.1"/>
</dbReference>
<dbReference type="SMART" id="SM00487">
    <property type="entry name" value="DEXDc"/>
    <property type="match status" value="1"/>
</dbReference>
<evidence type="ECO:0000256" key="5">
    <source>
        <dbReference type="RuleBase" id="RU365068"/>
    </source>
</evidence>
<comment type="function">
    <text evidence="5">RNA helicase.</text>
</comment>
<keyword evidence="2 5" id="KW-0378">Hydrolase</keyword>
<dbReference type="GO" id="GO:0003723">
    <property type="term" value="F:RNA binding"/>
    <property type="evidence" value="ECO:0007669"/>
    <property type="project" value="UniProtKB-UniRule"/>
</dbReference>
<keyword evidence="5" id="KW-0347">Helicase</keyword>
<dbReference type="Gene3D" id="3.40.50.300">
    <property type="entry name" value="P-loop containing nucleotide triphosphate hydrolases"/>
    <property type="match status" value="2"/>
</dbReference>
<dbReference type="InterPro" id="IPR011545">
    <property type="entry name" value="DEAD/DEAH_box_helicase_dom"/>
</dbReference>
<dbReference type="PANTHER" id="PTHR24031">
    <property type="entry name" value="RNA HELICASE"/>
    <property type="match status" value="1"/>
</dbReference>
<keyword evidence="8" id="KW-1185">Reference proteome</keyword>
<keyword evidence="1 5" id="KW-0547">Nucleotide-binding</keyword>
<dbReference type="GO" id="GO:0005524">
    <property type="term" value="F:ATP binding"/>
    <property type="evidence" value="ECO:0007669"/>
    <property type="project" value="UniProtKB-UniRule"/>
</dbReference>
<sequence length="431" mass="48798">YKEQPATLTSLEVPSYLTDIEPYMHSCINRKHLSLKQTLPVPKIHASLTHIHFMSTVHSHSTPPTGRVPRAKDFAVHQWEVIPVILENVSWSVDWKRGYKPRNICVSAPTGSGKTGIRYTCCSRGLCDIRVLTVLPTKELAQQVTRGTSLKVVIIAGQKFFAKEQASVSETQGGTSHSLADIVVATPGRLVDHINKFGIPPLPCGSLIQADRMIDSMHQSWLSQVTKAVYRSKRESREQCVTVVSFFGEYYVPCTLSKRPLLILHFILCLKFSPILCFTNSRESAHRLCLLVQLFSGVQAAESLNRERLLTSTDAAARGIVINGVKCVVNYEAPQFFRMYIYLCWKRVGKTARAGKVLTKQNKFNNPWWCDKVQNGKQEQGENRWYSRLDELATDRTQVYSALRKYSAPLNFATFCHISGFKHKDIKLYFL</sequence>
<dbReference type="Pfam" id="PF00271">
    <property type="entry name" value="Helicase_C"/>
    <property type="match status" value="1"/>
</dbReference>
<dbReference type="EC" id="3.6.4.13" evidence="5"/>
<keyword evidence="3 5" id="KW-0067">ATP-binding</keyword>
<proteinExistence type="inferred from homology"/>
<evidence type="ECO:0000256" key="4">
    <source>
        <dbReference type="ARBA" id="ARBA00022884"/>
    </source>
</evidence>
<dbReference type="GO" id="GO:0003724">
    <property type="term" value="F:RNA helicase activity"/>
    <property type="evidence" value="ECO:0007669"/>
    <property type="project" value="UniProtKB-EC"/>
</dbReference>
<comment type="catalytic activity">
    <reaction evidence="5">
        <text>ATP + H2O = ADP + phosphate + H(+)</text>
        <dbReference type="Rhea" id="RHEA:13065"/>
        <dbReference type="ChEBI" id="CHEBI:15377"/>
        <dbReference type="ChEBI" id="CHEBI:15378"/>
        <dbReference type="ChEBI" id="CHEBI:30616"/>
        <dbReference type="ChEBI" id="CHEBI:43474"/>
        <dbReference type="ChEBI" id="CHEBI:456216"/>
        <dbReference type="EC" id="3.6.4.13"/>
    </reaction>
</comment>
<dbReference type="Proteomes" id="UP000694557">
    <property type="component" value="Unassembled WGS sequence"/>
</dbReference>
<evidence type="ECO:0000313" key="8">
    <source>
        <dbReference type="Proteomes" id="UP000694557"/>
    </source>
</evidence>